<feature type="domain" description="UmuC" evidence="7">
    <location>
        <begin position="5"/>
        <end position="192"/>
    </location>
</feature>
<dbReference type="Pfam" id="PF11798">
    <property type="entry name" value="IMS_HHH"/>
    <property type="match status" value="1"/>
</dbReference>
<evidence type="ECO:0000256" key="5">
    <source>
        <dbReference type="ARBA" id="ARBA00022932"/>
    </source>
</evidence>
<comment type="cofactor">
    <cofactor evidence="6">
        <name>Mg(2+)</name>
        <dbReference type="ChEBI" id="CHEBI:18420"/>
    </cofactor>
    <text evidence="6">Binds 2 magnesium ions per subunit.</text>
</comment>
<dbReference type="Pfam" id="PF11799">
    <property type="entry name" value="IMS_C"/>
    <property type="match status" value="1"/>
</dbReference>
<dbReference type="InterPro" id="IPR050116">
    <property type="entry name" value="DNA_polymerase-Y"/>
</dbReference>
<dbReference type="PANTHER" id="PTHR11076">
    <property type="entry name" value="DNA REPAIR POLYMERASE UMUC / TRANSFERASE FAMILY MEMBER"/>
    <property type="match status" value="1"/>
</dbReference>
<evidence type="ECO:0000256" key="6">
    <source>
        <dbReference type="HAMAP-Rule" id="MF_01113"/>
    </source>
</evidence>
<dbReference type="Gene3D" id="3.30.1490.100">
    <property type="entry name" value="DNA polymerase, Y-family, little finger domain"/>
    <property type="match status" value="1"/>
</dbReference>
<comment type="subunit">
    <text evidence="6">Monomer.</text>
</comment>
<dbReference type="InterPro" id="IPR022880">
    <property type="entry name" value="DNApol_IV"/>
</dbReference>
<dbReference type="GO" id="GO:0042276">
    <property type="term" value="P:error-prone translesion synthesis"/>
    <property type="evidence" value="ECO:0007669"/>
    <property type="project" value="TreeGrafter"/>
</dbReference>
<dbReference type="PROSITE" id="PS50173">
    <property type="entry name" value="UMUC"/>
    <property type="match status" value="1"/>
</dbReference>
<dbReference type="GO" id="GO:0003684">
    <property type="term" value="F:damaged DNA binding"/>
    <property type="evidence" value="ECO:0007669"/>
    <property type="project" value="InterPro"/>
</dbReference>
<keyword evidence="6" id="KW-0238">DNA-binding</keyword>
<evidence type="ECO:0000256" key="1">
    <source>
        <dbReference type="ARBA" id="ARBA00010945"/>
    </source>
</evidence>
<dbReference type="STRING" id="483218.BACPEC_01034"/>
<dbReference type="EMBL" id="ABVQ01000035">
    <property type="protein sequence ID" value="EEC58049.1"/>
    <property type="molecule type" value="Genomic_DNA"/>
</dbReference>
<keyword evidence="6" id="KW-0479">Metal-binding</keyword>
<keyword evidence="4 6" id="KW-0227">DNA damage</keyword>
<name>B7AQS7_9FIRM</name>
<keyword evidence="6" id="KW-0235">DNA replication</keyword>
<dbReference type="InterPro" id="IPR043502">
    <property type="entry name" value="DNA/RNA_pol_sf"/>
</dbReference>
<dbReference type="Proteomes" id="UP000003136">
    <property type="component" value="Unassembled WGS sequence"/>
</dbReference>
<keyword evidence="3 6" id="KW-0548">Nucleotidyltransferase</keyword>
<keyword evidence="6" id="KW-0808">Transferase</keyword>
<dbReference type="SUPFAM" id="SSF56672">
    <property type="entry name" value="DNA/RNA polymerases"/>
    <property type="match status" value="1"/>
</dbReference>
<dbReference type="CDD" id="cd03586">
    <property type="entry name" value="PolY_Pol_IV_kappa"/>
    <property type="match status" value="1"/>
</dbReference>
<keyword evidence="5 6" id="KW-0239">DNA-directed DNA polymerase</keyword>
<dbReference type="InterPro" id="IPR036775">
    <property type="entry name" value="DNA_pol_Y-fam_lit_finger_sf"/>
</dbReference>
<dbReference type="HAMAP" id="MF_01113">
    <property type="entry name" value="DNApol_IV"/>
    <property type="match status" value="1"/>
</dbReference>
<keyword evidence="9" id="KW-1185">Reference proteome</keyword>
<reference evidence="8 9" key="2">
    <citation type="submission" date="2008-11" db="EMBL/GenBank/DDBJ databases">
        <authorList>
            <person name="Fulton L."/>
            <person name="Clifton S."/>
            <person name="Fulton B."/>
            <person name="Xu J."/>
            <person name="Minx P."/>
            <person name="Pepin K.H."/>
            <person name="Johnson M."/>
            <person name="Bhonagiri V."/>
            <person name="Nash W.E."/>
            <person name="Mardis E.R."/>
            <person name="Wilson R.K."/>
        </authorList>
    </citation>
    <scope>NUCLEOTIDE SEQUENCE [LARGE SCALE GENOMIC DNA]</scope>
    <source>
        <strain evidence="8 9">ATCC 43243</strain>
    </source>
</reference>
<dbReference type="PANTHER" id="PTHR11076:SF35">
    <property type="entry name" value="DNA REPAIR PROTEIN HOMOLOG YOBH"/>
    <property type="match status" value="1"/>
</dbReference>
<evidence type="ECO:0000256" key="4">
    <source>
        <dbReference type="ARBA" id="ARBA00022763"/>
    </source>
</evidence>
<dbReference type="eggNOG" id="COG0389">
    <property type="taxonomic scope" value="Bacteria"/>
</dbReference>
<dbReference type="Pfam" id="PF00817">
    <property type="entry name" value="IMS"/>
    <property type="match status" value="1"/>
</dbReference>
<reference evidence="8 9" key="1">
    <citation type="submission" date="2008-11" db="EMBL/GenBank/DDBJ databases">
        <title>Draft genome sequence of Bacteroides pectinophilus (ATCC 43243).</title>
        <authorList>
            <person name="Sudarsanam P."/>
            <person name="Ley R."/>
            <person name="Guruge J."/>
            <person name="Turnbaugh P.J."/>
            <person name="Mahowald M."/>
            <person name="Liep D."/>
            <person name="Gordon J."/>
        </authorList>
    </citation>
    <scope>NUCLEOTIDE SEQUENCE [LARGE SCALE GENOMIC DNA]</scope>
    <source>
        <strain evidence="8 9">ATCC 43243</strain>
    </source>
</reference>
<gene>
    <name evidence="6" type="primary">dinB</name>
    <name evidence="8" type="ORF">BACPEC_01034</name>
</gene>
<dbReference type="InterPro" id="IPR043128">
    <property type="entry name" value="Rev_trsase/Diguanyl_cyclase"/>
</dbReference>
<evidence type="ECO:0000256" key="2">
    <source>
        <dbReference type="ARBA" id="ARBA00022457"/>
    </source>
</evidence>
<dbReference type="Gene3D" id="1.10.150.20">
    <property type="entry name" value="5' to 3' exonuclease, C-terminal subdomain"/>
    <property type="match status" value="1"/>
</dbReference>
<sequence length="413" mass="45904">MERVFFHVDVNSAFLSWSALKLLKEGHDDLRLIASCVGGDEKSRHGIVLAKSILAAQAGVRTGEPLYMARKKCPGLVTVKPQFDWYVKNSRAMIAIMQEFTPDVEQYSIDEAFLDMTGMQTLMGPPLEAAARLKDRIRDELGFTVNIGISSNRLLAKMASDFEKPDKIHTLFPDEIDKKMWHLPVGSLFGVGKSTAKALNNMGFYTIGDVAAADRGLLVSKLGKMGDMAWNYANGIESVAIVRHEAKENSYGNSVTTGEDVSSIDVALGIIMSLAESVALRLRTDGKKAGVVTVTLVDTEFNRHSHQCSLEYPTNTTDVIYENAQQLLYEMWKADRPVRLIGISAGKAAHEEFEQMSLFADERTDKLKKLDAAMDEIRNKFGEEAVVRARLLGSEKHERLSKAKNAQKRRNDE</sequence>
<comment type="similarity">
    <text evidence="1 6">Belongs to the DNA polymerase type-Y family.</text>
</comment>
<feature type="binding site" evidence="6">
    <location>
        <position position="110"/>
    </location>
    <ligand>
        <name>Mg(2+)</name>
        <dbReference type="ChEBI" id="CHEBI:18420"/>
    </ligand>
</feature>
<keyword evidence="2 6" id="KW-0515">Mutator protein</keyword>
<keyword evidence="6" id="KW-0963">Cytoplasm</keyword>
<feature type="site" description="Substrate discrimination" evidence="6">
    <location>
        <position position="14"/>
    </location>
</feature>
<dbReference type="GO" id="GO:0000287">
    <property type="term" value="F:magnesium ion binding"/>
    <property type="evidence" value="ECO:0007669"/>
    <property type="project" value="UniProtKB-UniRule"/>
</dbReference>
<dbReference type="GO" id="GO:0006261">
    <property type="term" value="P:DNA-templated DNA replication"/>
    <property type="evidence" value="ECO:0007669"/>
    <property type="project" value="UniProtKB-UniRule"/>
</dbReference>
<dbReference type="HOGENOM" id="CLU_012348_1_1_9"/>
<organism evidence="8 9">
    <name type="scientific">[Bacteroides] pectinophilus ATCC 43243</name>
    <dbReference type="NCBI Taxonomy" id="483218"/>
    <lineage>
        <taxon>Bacteria</taxon>
        <taxon>Bacillati</taxon>
        <taxon>Bacillota</taxon>
        <taxon>Clostridia</taxon>
        <taxon>Eubacteriales</taxon>
    </lineage>
</organism>
<dbReference type="Gene3D" id="3.40.1170.60">
    <property type="match status" value="1"/>
</dbReference>
<dbReference type="Gene3D" id="3.30.70.270">
    <property type="match status" value="1"/>
</dbReference>
<dbReference type="AlphaFoldDB" id="B7AQS7"/>
<dbReference type="SUPFAM" id="SSF100879">
    <property type="entry name" value="Lesion bypass DNA polymerase (Y-family), little finger domain"/>
    <property type="match status" value="1"/>
</dbReference>
<dbReference type="GO" id="GO:0003887">
    <property type="term" value="F:DNA-directed DNA polymerase activity"/>
    <property type="evidence" value="ECO:0007669"/>
    <property type="project" value="UniProtKB-UniRule"/>
</dbReference>
<keyword evidence="6" id="KW-0460">Magnesium</keyword>
<feature type="active site" evidence="6">
    <location>
        <position position="111"/>
    </location>
</feature>
<evidence type="ECO:0000256" key="3">
    <source>
        <dbReference type="ARBA" id="ARBA00022695"/>
    </source>
</evidence>
<evidence type="ECO:0000259" key="7">
    <source>
        <dbReference type="PROSITE" id="PS50173"/>
    </source>
</evidence>
<evidence type="ECO:0000313" key="8">
    <source>
        <dbReference type="EMBL" id="EEC58049.1"/>
    </source>
</evidence>
<feature type="binding site" evidence="6">
    <location>
        <position position="9"/>
    </location>
    <ligand>
        <name>Mg(2+)</name>
        <dbReference type="ChEBI" id="CHEBI:18420"/>
    </ligand>
</feature>
<protein>
    <recommendedName>
        <fullName evidence="6">DNA polymerase IV</fullName>
        <shortName evidence="6">Pol IV</shortName>
        <ecNumber evidence="6">2.7.7.7</ecNumber>
    </recommendedName>
</protein>
<evidence type="ECO:0000313" key="9">
    <source>
        <dbReference type="Proteomes" id="UP000003136"/>
    </source>
</evidence>
<comment type="subcellular location">
    <subcellularLocation>
        <location evidence="6">Cytoplasm</location>
    </subcellularLocation>
</comment>
<dbReference type="EC" id="2.7.7.7" evidence="6"/>
<comment type="catalytic activity">
    <reaction evidence="6">
        <text>DNA(n) + a 2'-deoxyribonucleoside 5'-triphosphate = DNA(n+1) + diphosphate</text>
        <dbReference type="Rhea" id="RHEA:22508"/>
        <dbReference type="Rhea" id="RHEA-COMP:17339"/>
        <dbReference type="Rhea" id="RHEA-COMP:17340"/>
        <dbReference type="ChEBI" id="CHEBI:33019"/>
        <dbReference type="ChEBI" id="CHEBI:61560"/>
        <dbReference type="ChEBI" id="CHEBI:173112"/>
        <dbReference type="EC" id="2.7.7.7"/>
    </reaction>
</comment>
<dbReference type="GO" id="GO:0005829">
    <property type="term" value="C:cytosol"/>
    <property type="evidence" value="ECO:0007669"/>
    <property type="project" value="TreeGrafter"/>
</dbReference>
<comment type="function">
    <text evidence="6">Poorly processive, error-prone DNA polymerase involved in untargeted mutagenesis. Copies undamaged DNA at stalled replication forks, which arise in vivo from mismatched or misaligned primer ends. These misaligned primers can be extended by PolIV. Exhibits no 3'-5' exonuclease (proofreading) activity. May be involved in translesional synthesis, in conjunction with the beta clamp from PolIII.</text>
</comment>
<dbReference type="GO" id="GO:0009432">
    <property type="term" value="P:SOS response"/>
    <property type="evidence" value="ECO:0007669"/>
    <property type="project" value="TreeGrafter"/>
</dbReference>
<accession>B7AQS7</accession>
<proteinExistence type="inferred from homology"/>
<dbReference type="GO" id="GO:0006281">
    <property type="term" value="P:DNA repair"/>
    <property type="evidence" value="ECO:0007669"/>
    <property type="project" value="UniProtKB-UniRule"/>
</dbReference>
<dbReference type="InterPro" id="IPR001126">
    <property type="entry name" value="UmuC"/>
</dbReference>
<dbReference type="InterPro" id="IPR024728">
    <property type="entry name" value="PolY_HhH_motif"/>
</dbReference>
<keyword evidence="6" id="KW-0234">DNA repair</keyword>
<dbReference type="InterPro" id="IPR017961">
    <property type="entry name" value="DNA_pol_Y-fam_little_finger"/>
</dbReference>